<sequence>MAAARLGCSVSTLKRRLDAGRDRLAARLARRGFAGPALLAALTAAQASGRVAPPAWVTSLGEDSLRGGVTELLQPGGPLALFGKTTAVVAVLAVGLAVAGGGPAQPPAEQMPTAPPLHETRVDRLGDPLPPGAVARLGSNRLHHGEEVERLAVSGDGRHVLSQGKSAWKLWEVETGKPLPGAGGKYAGKAILAAGPAGRGVAVVAWTDTGWVLADALTGATLLNMPGVGGHASGPAVRPDGKAVAYVQSRVDERTRSWWHGVKIWEAGKTEPTDLAGPVNRVFLTQLLYSPDSRRLAVQHGGDEGTQVWEPATGKLLLQVPNPENLVTQKYAFSPDGRRFYKDQRTKQKIRCWDLDTGTEQTPSTFAEGICYGLAVSPDGKTVVISTSSPQVFWVLDAATGKPIRQVRTRGGSVTDAAWAPDGKRFLTAERDDVIVRDAATAAVAFDPQGHWFMPGGVFWSPDGKQVTTWSNFPVLQVRRWDAATGQPVAVPPRSPAIPAEAADTGDGTRATFADKAGVVRAWDAVTGRELARVETKDAPVWHATLTRDRNLVAAGRTAVHVWDVDRAKMLATLPHTFKEALTVRVTAGGRRLVALGRESTAVVWELPSGKLVRRLELGGRWLDVSADGRFLLTDSHPGGRVELWDLDTGGRPRVLTTKGGDGADAKPVMFARFAPDGRSVAVGFRGPEVLVVETATGGRRFTFDSGVETTGYGAEFSPDGRCLATAAGRSTLVWDVSGEGRGRPPASAEAAWADLKEPDAVKGFAAVRYLAARKDEAVRLLSERVPPARRPDPEQVAAWVARLAADEFAEREAAERALAGVADAARRQLEAALAETVSPRSGGGWRPCWAAATPRSP</sequence>
<dbReference type="SUPFAM" id="SSF50952">
    <property type="entry name" value="Soluble quinoprotein glucose dehydrogenase"/>
    <property type="match status" value="1"/>
</dbReference>
<protein>
    <submittedName>
        <fullName evidence="2">Uncharacterized protein</fullName>
    </submittedName>
</protein>
<dbReference type="RefSeq" id="WP_171473723.1">
    <property type="nucleotide sequence ID" value="NZ_CP053452.2"/>
</dbReference>
<dbReference type="InterPro" id="IPR001680">
    <property type="entry name" value="WD40_rpt"/>
</dbReference>
<dbReference type="PANTHER" id="PTHR19879">
    <property type="entry name" value="TRANSCRIPTION INITIATION FACTOR TFIID"/>
    <property type="match status" value="1"/>
</dbReference>
<feature type="region of interest" description="Disordered" evidence="1">
    <location>
        <begin position="488"/>
        <end position="508"/>
    </location>
</feature>
<dbReference type="AlphaFoldDB" id="A0A6M5YX63"/>
<dbReference type="SUPFAM" id="SSF50998">
    <property type="entry name" value="Quinoprotein alcohol dehydrogenase-like"/>
    <property type="match status" value="1"/>
</dbReference>
<feature type="region of interest" description="Disordered" evidence="1">
    <location>
        <begin position="836"/>
        <end position="858"/>
    </location>
</feature>
<dbReference type="PANTHER" id="PTHR19879:SF9">
    <property type="entry name" value="TRANSCRIPTION INITIATION FACTOR TFIID SUBUNIT 5"/>
    <property type="match status" value="1"/>
</dbReference>
<dbReference type="InterPro" id="IPR011047">
    <property type="entry name" value="Quinoprotein_ADH-like_sf"/>
</dbReference>
<dbReference type="EMBL" id="CP053452">
    <property type="protein sequence ID" value="QJW98579.1"/>
    <property type="molecule type" value="Genomic_DNA"/>
</dbReference>
<dbReference type="Proteomes" id="UP000503447">
    <property type="component" value="Chromosome"/>
</dbReference>
<dbReference type="InterPro" id="IPR011041">
    <property type="entry name" value="Quinoprot_gluc/sorb_DH_b-prop"/>
</dbReference>
<name>A0A6M5YX63_9BACT</name>
<gene>
    <name evidence="2" type="ORF">FTUN_6174</name>
</gene>
<keyword evidence="3" id="KW-1185">Reference proteome</keyword>
<dbReference type="Gene3D" id="2.130.10.10">
    <property type="entry name" value="YVTN repeat-like/Quinoprotein amine dehydrogenase"/>
    <property type="match status" value="4"/>
</dbReference>
<accession>A0A6M5YX63</accession>
<evidence type="ECO:0000313" key="3">
    <source>
        <dbReference type="Proteomes" id="UP000503447"/>
    </source>
</evidence>
<evidence type="ECO:0000256" key="1">
    <source>
        <dbReference type="SAM" id="MobiDB-lite"/>
    </source>
</evidence>
<dbReference type="InterPro" id="IPR015943">
    <property type="entry name" value="WD40/YVTN_repeat-like_dom_sf"/>
</dbReference>
<dbReference type="SMART" id="SM00320">
    <property type="entry name" value="WD40"/>
    <property type="match status" value="6"/>
</dbReference>
<proteinExistence type="predicted"/>
<reference evidence="3" key="1">
    <citation type="submission" date="2020-05" db="EMBL/GenBank/DDBJ databases">
        <title>Frigoriglobus tundricola gen. nov., sp. nov., a psychrotolerant cellulolytic planctomycete of the family Gemmataceae with two divergent copies of 16S rRNA gene.</title>
        <authorList>
            <person name="Kulichevskaya I.S."/>
            <person name="Ivanova A.A."/>
            <person name="Naumoff D.G."/>
            <person name="Beletsky A.V."/>
            <person name="Rijpstra W.I.C."/>
            <person name="Sinninghe Damste J.S."/>
            <person name="Mardanov A.V."/>
            <person name="Ravin N.V."/>
            <person name="Dedysh S.N."/>
        </authorList>
    </citation>
    <scope>NUCLEOTIDE SEQUENCE [LARGE SCALE GENOMIC DNA]</scope>
    <source>
        <strain evidence="3">PL17</strain>
    </source>
</reference>
<organism evidence="2 3">
    <name type="scientific">Frigoriglobus tundricola</name>
    <dbReference type="NCBI Taxonomy" id="2774151"/>
    <lineage>
        <taxon>Bacteria</taxon>
        <taxon>Pseudomonadati</taxon>
        <taxon>Planctomycetota</taxon>
        <taxon>Planctomycetia</taxon>
        <taxon>Gemmatales</taxon>
        <taxon>Gemmataceae</taxon>
        <taxon>Frigoriglobus</taxon>
    </lineage>
</organism>
<dbReference type="KEGG" id="ftj:FTUN_6174"/>
<evidence type="ECO:0000313" key="2">
    <source>
        <dbReference type="EMBL" id="QJW98579.1"/>
    </source>
</evidence>